<feature type="region of interest" description="Disordered" evidence="5">
    <location>
        <begin position="1"/>
        <end position="22"/>
    </location>
</feature>
<dbReference type="InterPro" id="IPR009057">
    <property type="entry name" value="Homeodomain-like_sf"/>
</dbReference>
<evidence type="ECO:0000256" key="1">
    <source>
        <dbReference type="ARBA" id="ARBA00023125"/>
    </source>
</evidence>
<keyword evidence="3 4" id="KW-0539">Nucleus</keyword>
<proteinExistence type="predicted"/>
<comment type="subcellular location">
    <subcellularLocation>
        <location evidence="4">Nucleus</location>
    </subcellularLocation>
</comment>
<evidence type="ECO:0000259" key="6">
    <source>
        <dbReference type="PROSITE" id="PS50071"/>
    </source>
</evidence>
<feature type="DNA-binding region" description="Homeobox" evidence="4">
    <location>
        <begin position="181"/>
        <end position="243"/>
    </location>
</feature>
<name>A0AA38WZR2_9EURO</name>
<dbReference type="InterPro" id="IPR001356">
    <property type="entry name" value="HD"/>
</dbReference>
<comment type="caution">
    <text evidence="7">The sequence shown here is derived from an EMBL/GenBank/DDBJ whole genome shotgun (WGS) entry which is preliminary data.</text>
</comment>
<dbReference type="Pfam" id="PF05920">
    <property type="entry name" value="Homeobox_KN"/>
    <property type="match status" value="1"/>
</dbReference>
<feature type="compositionally biased region" description="Polar residues" evidence="5">
    <location>
        <begin position="283"/>
        <end position="292"/>
    </location>
</feature>
<evidence type="ECO:0000313" key="8">
    <source>
        <dbReference type="Proteomes" id="UP001172673"/>
    </source>
</evidence>
<dbReference type="SMART" id="SM00389">
    <property type="entry name" value="HOX"/>
    <property type="match status" value="1"/>
</dbReference>
<dbReference type="InterPro" id="IPR008422">
    <property type="entry name" value="KN_HD"/>
</dbReference>
<dbReference type="PANTHER" id="PTHR11850">
    <property type="entry name" value="HOMEOBOX PROTEIN TRANSCRIPTION FACTORS"/>
    <property type="match status" value="1"/>
</dbReference>
<dbReference type="Proteomes" id="UP001172673">
    <property type="component" value="Unassembled WGS sequence"/>
</dbReference>
<evidence type="ECO:0000256" key="2">
    <source>
        <dbReference type="ARBA" id="ARBA00023155"/>
    </source>
</evidence>
<reference evidence="7" key="1">
    <citation type="submission" date="2022-10" db="EMBL/GenBank/DDBJ databases">
        <title>Culturing micro-colonial fungi from biological soil crusts in the Mojave desert and describing Neophaeococcomyces mojavensis, and introducing the new genera and species Taxawa tesnikishii.</title>
        <authorList>
            <person name="Kurbessoian T."/>
            <person name="Stajich J.E."/>
        </authorList>
    </citation>
    <scope>NUCLEOTIDE SEQUENCE</scope>
    <source>
        <strain evidence="7">TK_41</strain>
    </source>
</reference>
<dbReference type="AlphaFoldDB" id="A0AA38WZR2"/>
<sequence>MLQPHDASLGQPGPSNRLSQRDLHPAGNFAEEWFAEATAAEQLMLSYGITARTGYSRELDKWLLSLVMDIPVMGARNPYVEDFPSYRDDHTMQSFPLETADPCMIWQAFDDCTLDLGSDRLNQNMSMSELDGSFLENTDDALWFRMGDALGSSVLAIAPDDSIAGSLDQVETVDRSQGKEKSNYRHRLTGEQTAALGAWLTAHLFNPYPTESEKLELATRTGLSKKQIEDWFSRTRQRKLPKPTSCRSVRPHPPARSPQQSLEVLPAHSVHSQPSRDGDLPDTASQVNSDSDSIPEPQFERFRGSMLSWWIDAAQRGCASLKLTGGKKCIHTVLPPARGESSTILLRDCLLASS</sequence>
<keyword evidence="2 4" id="KW-0371">Homeobox</keyword>
<evidence type="ECO:0000256" key="3">
    <source>
        <dbReference type="ARBA" id="ARBA00023242"/>
    </source>
</evidence>
<dbReference type="GO" id="GO:0006355">
    <property type="term" value="P:regulation of DNA-templated transcription"/>
    <property type="evidence" value="ECO:0007669"/>
    <property type="project" value="InterPro"/>
</dbReference>
<dbReference type="GO" id="GO:0003677">
    <property type="term" value="F:DNA binding"/>
    <property type="evidence" value="ECO:0007669"/>
    <property type="project" value="UniProtKB-UniRule"/>
</dbReference>
<dbReference type="InterPro" id="IPR050224">
    <property type="entry name" value="TALE_homeobox"/>
</dbReference>
<evidence type="ECO:0000313" key="7">
    <source>
        <dbReference type="EMBL" id="KAJ9604082.1"/>
    </source>
</evidence>
<dbReference type="PROSITE" id="PS50071">
    <property type="entry name" value="HOMEOBOX_2"/>
    <property type="match status" value="1"/>
</dbReference>
<accession>A0AA38WZR2</accession>
<evidence type="ECO:0000256" key="4">
    <source>
        <dbReference type="PROSITE-ProRule" id="PRU00108"/>
    </source>
</evidence>
<keyword evidence="8" id="KW-1185">Reference proteome</keyword>
<keyword evidence="1 4" id="KW-0238">DNA-binding</keyword>
<dbReference type="Gene3D" id="1.10.10.60">
    <property type="entry name" value="Homeodomain-like"/>
    <property type="match status" value="1"/>
</dbReference>
<protein>
    <submittedName>
        <fullName evidence="7">Homeodomain super</fullName>
    </submittedName>
</protein>
<dbReference type="GO" id="GO:0005634">
    <property type="term" value="C:nucleus"/>
    <property type="evidence" value="ECO:0007669"/>
    <property type="project" value="UniProtKB-SubCell"/>
</dbReference>
<feature type="region of interest" description="Disordered" evidence="5">
    <location>
        <begin position="232"/>
        <end position="297"/>
    </location>
</feature>
<organism evidence="7 8">
    <name type="scientific">Cladophialophora chaetospira</name>
    <dbReference type="NCBI Taxonomy" id="386627"/>
    <lineage>
        <taxon>Eukaryota</taxon>
        <taxon>Fungi</taxon>
        <taxon>Dikarya</taxon>
        <taxon>Ascomycota</taxon>
        <taxon>Pezizomycotina</taxon>
        <taxon>Eurotiomycetes</taxon>
        <taxon>Chaetothyriomycetidae</taxon>
        <taxon>Chaetothyriales</taxon>
        <taxon>Herpotrichiellaceae</taxon>
        <taxon>Cladophialophora</taxon>
    </lineage>
</organism>
<evidence type="ECO:0000256" key="5">
    <source>
        <dbReference type="SAM" id="MobiDB-lite"/>
    </source>
</evidence>
<dbReference type="EMBL" id="JAPDRK010000020">
    <property type="protein sequence ID" value="KAJ9604082.1"/>
    <property type="molecule type" value="Genomic_DNA"/>
</dbReference>
<dbReference type="CDD" id="cd00086">
    <property type="entry name" value="homeodomain"/>
    <property type="match status" value="1"/>
</dbReference>
<feature type="domain" description="Homeobox" evidence="6">
    <location>
        <begin position="179"/>
        <end position="242"/>
    </location>
</feature>
<dbReference type="SUPFAM" id="SSF46689">
    <property type="entry name" value="Homeodomain-like"/>
    <property type="match status" value="1"/>
</dbReference>
<gene>
    <name evidence="7" type="primary">CUP9_2</name>
    <name evidence="7" type="ORF">H2200_011605</name>
</gene>